<accession>A0ABR9X151</accession>
<reference evidence="2 3" key="1">
    <citation type="journal article" date="2021" name="Int. J. Syst. Evol. Microbiol.">
        <title>Salipiger mangrovisoli sp. nov., isolated from mangrove soil and the proposal for the reclassification of Paraphaeobacter pallidus as Salipiger pallidus comb. nov.</title>
        <authorList>
            <person name="Du J."/>
            <person name="Liu Y."/>
            <person name="Pei T."/>
            <person name="Deng M.R."/>
            <person name="Zhu H."/>
        </authorList>
    </citation>
    <scope>NUCLEOTIDE SEQUENCE [LARGE SCALE GENOMIC DNA]</scope>
    <source>
        <strain evidence="2 3">6D45A</strain>
    </source>
</reference>
<sequence>MRDDMEFDPETDGFLDPMADPDWDGAAFEDDPESDDFDETLYLDEADRGSAAKRRHSTAQARHRRDTSKVVRAAPRGPSPRQSRDQVLRRALRKTLLRRRPELERAFHRTMIRVAPDRALIARAFPSFLHAFALQAATLASKKAGSAITPAQILQVPVFSVLAPALAMTAKRYGLFPRQDLQQVAETLYTMLSFTSLSLRLGASLLGEDEGEPLLGGDDEDYASLSEDGYERGPGDDYETLAEASAFEDEASRGGPLTHSERVAMSRALRGAARQLLRLERRLGVGG</sequence>
<feature type="compositionally biased region" description="Basic residues" evidence="1">
    <location>
        <begin position="51"/>
        <end position="66"/>
    </location>
</feature>
<keyword evidence="3" id="KW-1185">Reference proteome</keyword>
<evidence type="ECO:0000313" key="2">
    <source>
        <dbReference type="EMBL" id="MBE9637268.1"/>
    </source>
</evidence>
<feature type="region of interest" description="Disordered" evidence="1">
    <location>
        <begin position="210"/>
        <end position="237"/>
    </location>
</feature>
<proteinExistence type="predicted"/>
<gene>
    <name evidence="2" type="ORF">IQ782_10495</name>
</gene>
<evidence type="ECO:0000256" key="1">
    <source>
        <dbReference type="SAM" id="MobiDB-lite"/>
    </source>
</evidence>
<feature type="compositionally biased region" description="Acidic residues" evidence="1">
    <location>
        <begin position="1"/>
        <end position="44"/>
    </location>
</feature>
<comment type="caution">
    <text evidence="2">The sequence shown here is derived from an EMBL/GenBank/DDBJ whole genome shotgun (WGS) entry which is preliminary data.</text>
</comment>
<dbReference type="RefSeq" id="WP_194134586.1">
    <property type="nucleotide sequence ID" value="NZ_JADFFK010000007.1"/>
</dbReference>
<protein>
    <submittedName>
        <fullName evidence="2">Uncharacterized protein</fullName>
    </submittedName>
</protein>
<evidence type="ECO:0000313" key="3">
    <source>
        <dbReference type="Proteomes" id="UP000607796"/>
    </source>
</evidence>
<name>A0ABR9X151_9RHOB</name>
<feature type="region of interest" description="Disordered" evidence="1">
    <location>
        <begin position="1"/>
        <end position="86"/>
    </location>
</feature>
<organism evidence="2 3">
    <name type="scientific">Salipiger mangrovisoli</name>
    <dbReference type="NCBI Taxonomy" id="2865933"/>
    <lineage>
        <taxon>Bacteria</taxon>
        <taxon>Pseudomonadati</taxon>
        <taxon>Pseudomonadota</taxon>
        <taxon>Alphaproteobacteria</taxon>
        <taxon>Rhodobacterales</taxon>
        <taxon>Roseobacteraceae</taxon>
        <taxon>Salipiger</taxon>
    </lineage>
</organism>
<feature type="compositionally biased region" description="Acidic residues" evidence="1">
    <location>
        <begin position="210"/>
        <end position="222"/>
    </location>
</feature>
<dbReference type="EMBL" id="JADFFK010000007">
    <property type="protein sequence ID" value="MBE9637268.1"/>
    <property type="molecule type" value="Genomic_DNA"/>
</dbReference>
<dbReference type="Proteomes" id="UP000607796">
    <property type="component" value="Unassembled WGS sequence"/>
</dbReference>